<protein>
    <submittedName>
        <fullName evidence="1">Uncharacterized protein</fullName>
    </submittedName>
</protein>
<reference evidence="1 2" key="1">
    <citation type="submission" date="2023-09" db="EMBL/GenBank/DDBJ databases">
        <authorList>
            <person name="Rey-Velasco X."/>
        </authorList>
    </citation>
    <scope>NUCLEOTIDE SEQUENCE [LARGE SCALE GENOMIC DNA]</scope>
    <source>
        <strain evidence="1 2">F158</strain>
    </source>
</reference>
<accession>A0ABU3DLC9</accession>
<keyword evidence="2" id="KW-1185">Reference proteome</keyword>
<sequence length="96" mass="10966">MLEEIAFNTMKERPTELDFLGLDSDASDLFFLNIRSTSRELTENQTIDHPVDLAALFLYADINGYRYMFAFDDCGQLLSKANRSGFDIDITPEEDS</sequence>
<evidence type="ECO:0000313" key="1">
    <source>
        <dbReference type="EMBL" id="MDT0684498.1"/>
    </source>
</evidence>
<dbReference type="EMBL" id="JAVRHL010000005">
    <property type="protein sequence ID" value="MDT0684498.1"/>
    <property type="molecule type" value="Genomic_DNA"/>
</dbReference>
<dbReference type="Proteomes" id="UP001265259">
    <property type="component" value="Unassembled WGS sequence"/>
</dbReference>
<dbReference type="RefSeq" id="WP_311694067.1">
    <property type="nucleotide sequence ID" value="NZ_JAVRHL010000005.1"/>
</dbReference>
<organism evidence="1 2">
    <name type="scientific">Tropicimonas omnivorans</name>
    <dbReference type="NCBI Taxonomy" id="3075590"/>
    <lineage>
        <taxon>Bacteria</taxon>
        <taxon>Pseudomonadati</taxon>
        <taxon>Pseudomonadota</taxon>
        <taxon>Alphaproteobacteria</taxon>
        <taxon>Rhodobacterales</taxon>
        <taxon>Roseobacteraceae</taxon>
        <taxon>Tropicimonas</taxon>
    </lineage>
</organism>
<comment type="caution">
    <text evidence="1">The sequence shown here is derived from an EMBL/GenBank/DDBJ whole genome shotgun (WGS) entry which is preliminary data.</text>
</comment>
<name>A0ABU3DLC9_9RHOB</name>
<gene>
    <name evidence="1" type="ORF">RM543_17590</name>
</gene>
<proteinExistence type="predicted"/>
<evidence type="ECO:0000313" key="2">
    <source>
        <dbReference type="Proteomes" id="UP001265259"/>
    </source>
</evidence>